<feature type="non-terminal residue" evidence="2">
    <location>
        <position position="341"/>
    </location>
</feature>
<evidence type="ECO:0000313" key="2">
    <source>
        <dbReference type="EMBL" id="KKM21148.1"/>
    </source>
</evidence>
<organism evidence="2">
    <name type="scientific">marine sediment metagenome</name>
    <dbReference type="NCBI Taxonomy" id="412755"/>
    <lineage>
        <taxon>unclassified sequences</taxon>
        <taxon>metagenomes</taxon>
        <taxon>ecological metagenomes</taxon>
    </lineage>
</organism>
<accession>A0A0F9KG96</accession>
<reference evidence="2" key="1">
    <citation type="journal article" date="2015" name="Nature">
        <title>Complex archaea that bridge the gap between prokaryotes and eukaryotes.</title>
        <authorList>
            <person name="Spang A."/>
            <person name="Saw J.H."/>
            <person name="Jorgensen S.L."/>
            <person name="Zaremba-Niedzwiedzka K."/>
            <person name="Martijn J."/>
            <person name="Lind A.E."/>
            <person name="van Eijk R."/>
            <person name="Schleper C."/>
            <person name="Guy L."/>
            <person name="Ettema T.J."/>
        </authorList>
    </citation>
    <scope>NUCLEOTIDE SEQUENCE</scope>
</reference>
<evidence type="ECO:0000259" key="1">
    <source>
        <dbReference type="Pfam" id="PF04151"/>
    </source>
</evidence>
<protein>
    <recommendedName>
        <fullName evidence="1">Peptidase C-terminal archaeal/bacterial domain-containing protein</fullName>
    </recommendedName>
</protein>
<dbReference type="EMBL" id="LAZR01013614">
    <property type="protein sequence ID" value="KKM21148.1"/>
    <property type="molecule type" value="Genomic_DNA"/>
</dbReference>
<feature type="domain" description="Peptidase C-terminal archaeal/bacterial" evidence="1">
    <location>
        <begin position="77"/>
        <end position="145"/>
    </location>
</feature>
<comment type="caution">
    <text evidence="2">The sequence shown here is derived from an EMBL/GenBank/DDBJ whole genome shotgun (WGS) entry which is preliminary data.</text>
</comment>
<proteinExistence type="predicted"/>
<dbReference type="PROSITE" id="PS51257">
    <property type="entry name" value="PROKAR_LIPOPROTEIN"/>
    <property type="match status" value="1"/>
</dbReference>
<sequence>MKFRKNMKLGVSFIFLLLTLTSCLSLINLTKKNNSLDENTLSLSATVDDYMEDNDSFGNASWVTQNNYTNLMIIESDEDWFQFNLNTGDTIDVEIYFNHSKGDLDLELYDPLGATFSRAVSDSTLDYENLTFTSDVSGAWRIRVYHYTQNTNVSYDLYIWKTHGSGDDWAEENDGYYNATSIDPNYYGDLKIIESDEDWFGVYLDVGDFIDVNIYFNHSEGNLELELYDPSIPTIPRAVSDSIFNFEYLAFTSDVSGDWRIRVYHYDGNTNVSYDLDLWVTPISTTIGDDWAEENDGYYNATWIAPNYYGGLRIIESDEDWFWLYLDPGNVIDIAIYFNHL</sequence>
<name>A0A0F9KG96_9ZZZZ</name>
<gene>
    <name evidence="2" type="ORF">LCGC14_1638370</name>
</gene>
<dbReference type="AlphaFoldDB" id="A0A0F9KG96"/>
<dbReference type="InterPro" id="IPR007280">
    <property type="entry name" value="Peptidase_C_arc/bac"/>
</dbReference>
<dbReference type="Pfam" id="PF04151">
    <property type="entry name" value="PPC"/>
    <property type="match status" value="1"/>
</dbReference>
<dbReference type="Gene3D" id="2.60.120.380">
    <property type="match status" value="2"/>
</dbReference>